<comment type="caution">
    <text evidence="1">The sequence shown here is derived from an EMBL/GenBank/DDBJ whole genome shotgun (WGS) entry which is preliminary data.</text>
</comment>
<organism evidence="1 2">
    <name type="scientific">Dendrolimus kikuchii</name>
    <dbReference type="NCBI Taxonomy" id="765133"/>
    <lineage>
        <taxon>Eukaryota</taxon>
        <taxon>Metazoa</taxon>
        <taxon>Ecdysozoa</taxon>
        <taxon>Arthropoda</taxon>
        <taxon>Hexapoda</taxon>
        <taxon>Insecta</taxon>
        <taxon>Pterygota</taxon>
        <taxon>Neoptera</taxon>
        <taxon>Endopterygota</taxon>
        <taxon>Lepidoptera</taxon>
        <taxon>Glossata</taxon>
        <taxon>Ditrysia</taxon>
        <taxon>Bombycoidea</taxon>
        <taxon>Lasiocampidae</taxon>
        <taxon>Dendrolimus</taxon>
    </lineage>
</organism>
<keyword evidence="2" id="KW-1185">Reference proteome</keyword>
<name>A0ACC1DI59_9NEOP</name>
<proteinExistence type="predicted"/>
<dbReference type="EMBL" id="CM034388">
    <property type="protein sequence ID" value="KAJ0183545.1"/>
    <property type="molecule type" value="Genomic_DNA"/>
</dbReference>
<protein>
    <submittedName>
        <fullName evidence="1">Uncharacterized protein</fullName>
    </submittedName>
</protein>
<sequence>MVLLNLFSSLKFINKTIKYYRITIRSCCGTPQGPQSATSEPKMVEGNKKGVVLGVYETGNKLELTPAAEEFNQKSGGKITQRLNEFSSDLTLGKAFVLTDVSEEYSAVALSSYGSKSAGYNELETLDESRENVRWGVGAGVRLLEQRGCSEVLVDAGGAPDAAAEAAELAAWRFEEFRSRGVRPECAVGALGAGGEQWRAGRVRGRAQNWARLLADMPANKMAPVDLAQAALDALCPLGVRVEAHDREWASAQRMEAFLAVARGSCEEPVFLECVYRGAGDTQPPVLLAAKGITFDSGGLCLKRASDMSENRGSMAGAAVALAALKTIAELKVPINVCAVIPICENMVSGQCMKVGDVVTALNGMSIQVEDTDLEGRLLLADALVYGQARHRPALLLDVATLTKGVLLATGGGAFGCFASDAHAWAAARAAGAHTGDRPWRFPLWHYYHKQITDDPSVDLRNKGAGKATPCLGAAFLKNFVCCDWLHCDITGVGKVGHSPAPPYLHPRRMTGRPTRTIATIIQNIADANATSQNAHA</sequence>
<dbReference type="Proteomes" id="UP000824533">
    <property type="component" value="Linkage Group LG02"/>
</dbReference>
<evidence type="ECO:0000313" key="1">
    <source>
        <dbReference type="EMBL" id="KAJ0183545.1"/>
    </source>
</evidence>
<accession>A0ACC1DI59</accession>
<reference evidence="1 2" key="1">
    <citation type="journal article" date="2021" name="Front. Genet.">
        <title>Chromosome-Level Genome Assembly Reveals Significant Gene Expansion in the Toll and IMD Signaling Pathways of Dendrolimus kikuchii.</title>
        <authorList>
            <person name="Zhou J."/>
            <person name="Wu P."/>
            <person name="Xiong Z."/>
            <person name="Liu N."/>
            <person name="Zhao N."/>
            <person name="Ji M."/>
            <person name="Qiu Y."/>
            <person name="Yang B."/>
        </authorList>
    </citation>
    <scope>NUCLEOTIDE SEQUENCE [LARGE SCALE GENOMIC DNA]</scope>
    <source>
        <strain evidence="1">Ann1</strain>
    </source>
</reference>
<gene>
    <name evidence="1" type="ORF">K1T71_001521</name>
</gene>
<evidence type="ECO:0000313" key="2">
    <source>
        <dbReference type="Proteomes" id="UP000824533"/>
    </source>
</evidence>